<feature type="transmembrane region" description="Helical" evidence="1">
    <location>
        <begin position="142"/>
        <end position="159"/>
    </location>
</feature>
<name>A0A9Q1BEJ7_HOLLE</name>
<feature type="transmembrane region" description="Helical" evidence="1">
    <location>
        <begin position="58"/>
        <end position="80"/>
    </location>
</feature>
<dbReference type="AlphaFoldDB" id="A0A9Q1BEJ7"/>
<feature type="transmembrane region" description="Helical" evidence="1">
    <location>
        <begin position="282"/>
        <end position="303"/>
    </location>
</feature>
<dbReference type="Pfam" id="PF01757">
    <property type="entry name" value="Acyl_transf_3"/>
    <property type="match status" value="1"/>
</dbReference>
<sequence length="320" mass="36558">MITIGIHASLVTHIGKGSSKIEASQYDKDICVDYWWTNLLYINNLYPFPGIVGGCMGWSWYLANDMQFYILSPIFIVLLYHRRTSKLGIASVIAMCVSSVIVTATLTGYYGLPVGKSFYFYNDRLLEFPNGTGTDVTYGKPWCRIQSYMVGVFSGYFLYRHMYIKKIRMHWLVSTIGWFFAVGIMYAMLYALHGTANRDPLPQWFSAVWGGVCRTLFSMGVAWVAFACSTGYGGLINSFLSWSFWTPMARLTYCVYLLHPIIIFEFLRTKKISYHWTFPEVVYFTFANIVVSYVCALGLSLLVESPTVGIEKAMFGKKRR</sequence>
<dbReference type="OrthoDB" id="10054558at2759"/>
<protein>
    <submittedName>
        <fullName evidence="3">Nose resistant to fluoxetine protein 6</fullName>
    </submittedName>
</protein>
<feature type="domain" description="Acyltransferase 3" evidence="2">
    <location>
        <begin position="34"/>
        <end position="296"/>
    </location>
</feature>
<accession>A0A9Q1BEJ7</accession>
<dbReference type="PANTHER" id="PTHR11161">
    <property type="entry name" value="O-ACYLTRANSFERASE"/>
    <property type="match status" value="1"/>
</dbReference>
<keyword evidence="1" id="KW-0472">Membrane</keyword>
<evidence type="ECO:0000313" key="3">
    <source>
        <dbReference type="EMBL" id="KAJ8021722.1"/>
    </source>
</evidence>
<feature type="transmembrane region" description="Helical" evidence="1">
    <location>
        <begin position="171"/>
        <end position="192"/>
    </location>
</feature>
<comment type="caution">
    <text evidence="3">The sequence shown here is derived from an EMBL/GenBank/DDBJ whole genome shotgun (WGS) entry which is preliminary data.</text>
</comment>
<keyword evidence="1" id="KW-0812">Transmembrane</keyword>
<feature type="transmembrane region" description="Helical" evidence="1">
    <location>
        <begin position="239"/>
        <end position="262"/>
    </location>
</feature>
<proteinExistence type="predicted"/>
<keyword evidence="1" id="KW-1133">Transmembrane helix</keyword>
<evidence type="ECO:0000256" key="1">
    <source>
        <dbReference type="SAM" id="Phobius"/>
    </source>
</evidence>
<gene>
    <name evidence="3" type="ORF">HOLleu_39006</name>
</gene>
<keyword evidence="4" id="KW-1185">Reference proteome</keyword>
<evidence type="ECO:0000313" key="4">
    <source>
        <dbReference type="Proteomes" id="UP001152320"/>
    </source>
</evidence>
<dbReference type="EMBL" id="JAIZAY010000021">
    <property type="protein sequence ID" value="KAJ8021722.1"/>
    <property type="molecule type" value="Genomic_DNA"/>
</dbReference>
<evidence type="ECO:0000259" key="2">
    <source>
        <dbReference type="Pfam" id="PF01757"/>
    </source>
</evidence>
<organism evidence="3 4">
    <name type="scientific">Holothuria leucospilota</name>
    <name type="common">Black long sea cucumber</name>
    <name type="synonym">Mertensiothuria leucospilota</name>
    <dbReference type="NCBI Taxonomy" id="206669"/>
    <lineage>
        <taxon>Eukaryota</taxon>
        <taxon>Metazoa</taxon>
        <taxon>Echinodermata</taxon>
        <taxon>Eleutherozoa</taxon>
        <taxon>Echinozoa</taxon>
        <taxon>Holothuroidea</taxon>
        <taxon>Aspidochirotacea</taxon>
        <taxon>Aspidochirotida</taxon>
        <taxon>Holothuriidae</taxon>
        <taxon>Holothuria</taxon>
    </lineage>
</organism>
<dbReference type="InterPro" id="IPR052728">
    <property type="entry name" value="O2_lipid_transport_reg"/>
</dbReference>
<dbReference type="InterPro" id="IPR002656">
    <property type="entry name" value="Acyl_transf_3_dom"/>
</dbReference>
<dbReference type="Proteomes" id="UP001152320">
    <property type="component" value="Chromosome 21"/>
</dbReference>
<dbReference type="GO" id="GO:0016747">
    <property type="term" value="F:acyltransferase activity, transferring groups other than amino-acyl groups"/>
    <property type="evidence" value="ECO:0007669"/>
    <property type="project" value="InterPro"/>
</dbReference>
<dbReference type="PANTHER" id="PTHR11161:SF0">
    <property type="entry name" value="O-ACYLTRANSFERASE LIKE PROTEIN"/>
    <property type="match status" value="1"/>
</dbReference>
<reference evidence="3" key="1">
    <citation type="submission" date="2021-10" db="EMBL/GenBank/DDBJ databases">
        <title>Tropical sea cucumber genome reveals ecological adaptation and Cuvierian tubules defense mechanism.</title>
        <authorList>
            <person name="Chen T."/>
        </authorList>
    </citation>
    <scope>NUCLEOTIDE SEQUENCE</scope>
    <source>
        <strain evidence="3">Nanhai2018</strain>
        <tissue evidence="3">Muscle</tissue>
    </source>
</reference>
<feature type="transmembrane region" description="Helical" evidence="1">
    <location>
        <begin position="204"/>
        <end position="227"/>
    </location>
</feature>
<feature type="transmembrane region" description="Helical" evidence="1">
    <location>
        <begin position="87"/>
        <end position="112"/>
    </location>
</feature>